<dbReference type="GO" id="GO:0003677">
    <property type="term" value="F:DNA binding"/>
    <property type="evidence" value="ECO:0007669"/>
    <property type="project" value="UniProtKB-KW"/>
</dbReference>
<evidence type="ECO:0000259" key="22">
    <source>
        <dbReference type="PROSITE" id="PS50011"/>
    </source>
</evidence>
<keyword evidence="7 21" id="KW-0812">Transmembrane</keyword>
<evidence type="ECO:0000256" key="7">
    <source>
        <dbReference type="ARBA" id="ARBA00022692"/>
    </source>
</evidence>
<keyword evidence="15" id="KW-0804">Transcription</keyword>
<dbReference type="SMART" id="SM00220">
    <property type="entry name" value="S_TKc"/>
    <property type="match status" value="1"/>
</dbReference>
<evidence type="ECO:0000256" key="8">
    <source>
        <dbReference type="ARBA" id="ARBA00022741"/>
    </source>
</evidence>
<accession>A0A6B0R7Y9</accession>
<evidence type="ECO:0000313" key="25">
    <source>
        <dbReference type="EMBL" id="MXQ85027.1"/>
    </source>
</evidence>
<dbReference type="CDD" id="cd11470">
    <property type="entry name" value="bHLH_TS_TCF15_paraxis"/>
    <property type="match status" value="1"/>
</dbReference>
<evidence type="ECO:0000256" key="17">
    <source>
        <dbReference type="ARBA" id="ARBA00023306"/>
    </source>
</evidence>
<name>A0A6B0R7Y9_9CETA</name>
<dbReference type="PROSITE" id="PS50011">
    <property type="entry name" value="PROTEIN_KINASE_DOM"/>
    <property type="match status" value="1"/>
</dbReference>
<dbReference type="GO" id="GO:0007030">
    <property type="term" value="P:Golgi organization"/>
    <property type="evidence" value="ECO:0007669"/>
    <property type="project" value="UniProtKB-ARBA"/>
</dbReference>
<dbReference type="GO" id="GO:0016050">
    <property type="term" value="P:vesicle organization"/>
    <property type="evidence" value="ECO:0007669"/>
    <property type="project" value="UniProtKB-ARBA"/>
</dbReference>
<feature type="compositionally biased region" description="Basic and acidic residues" evidence="20">
    <location>
        <begin position="607"/>
        <end position="616"/>
    </location>
</feature>
<dbReference type="PROSITE" id="PS50888">
    <property type="entry name" value="BHLH"/>
    <property type="match status" value="1"/>
</dbReference>
<keyword evidence="11 21" id="KW-1133">Transmembrane helix</keyword>
<dbReference type="FunFam" id="4.10.280.10:FF:000010">
    <property type="entry name" value="Scleraxis bHLH transcription factor"/>
    <property type="match status" value="1"/>
</dbReference>
<dbReference type="GO" id="GO:0004674">
    <property type="term" value="F:protein serine/threonine kinase activity"/>
    <property type="evidence" value="ECO:0007669"/>
    <property type="project" value="UniProtKB-UniRule"/>
</dbReference>
<dbReference type="InterPro" id="IPR011009">
    <property type="entry name" value="Kinase-like_dom_sf"/>
</dbReference>
<feature type="domain" description="Rab-GAP TBC" evidence="23">
    <location>
        <begin position="649"/>
        <end position="836"/>
    </location>
</feature>
<evidence type="ECO:0000256" key="5">
    <source>
        <dbReference type="ARBA" id="ARBA00022527"/>
    </source>
</evidence>
<dbReference type="SMART" id="SM00353">
    <property type="entry name" value="HLH"/>
    <property type="match status" value="1"/>
</dbReference>
<evidence type="ECO:0000256" key="18">
    <source>
        <dbReference type="PROSITE-ProRule" id="PRU10141"/>
    </source>
</evidence>
<feature type="transmembrane region" description="Helical" evidence="21">
    <location>
        <begin position="831"/>
        <end position="850"/>
    </location>
</feature>
<dbReference type="InterPro" id="IPR036638">
    <property type="entry name" value="HLH_DNA-bd_sf"/>
</dbReference>
<sequence length="993" mass="112769">MDQPQQTNGEENFPLELCSALKIAGPVVVVRQRQAANARERDRTQSVNTAFTALRTLIPTEPVDRKLSKIETLRLASSYIAHLANVLLLGDAADDGQPCFRAAGSAKSAVSAAPEGGRQPRSICTFCLSNQRKGGSRRDLGGSCLKGPEDNDLGPRPSEQAPGTSPPHPGEPSSREGDGNGCHFQGAQWDRTRQEWPEDPQTSHLCSTKEIKYYLFKSLRNQDDYQLVRKLGRGKYSEVFEAINITNNEKVVVKILKPVKKKKIKREIKILENLRGGPNIITLADIVKDPVSRTPALVFEHVNNTDFKQLYQTLTDYDIRFYMYEILKALDYCHSMGIMHRDVKPHNVMIDHEHRKLRLIDWGLAEFYHPGQEYNVRVASRYFKGPELLVDYQMYDYSLDMWSLGCMLASMIFRKEPFFHGHDNYDQLVRIAKVLGTEDLYDYIDKYNIELDPRFNDILGRHSRKRWERFVHSENQHLVSPEALDFLDKLLRYDHQSRLTAREAMEHPYFYTVVKDQARMGSSSMPGGSTPVSSANMMSASFKERNGNFKIAERKTEFILKALEPAAEAASSVGSATIRGSGSSPGPRDMALRSARGDGPTSGRWDGGAEKGDFNAKRKKKVAEIYQALNSEPTDVAALRRMAISEGGLLTDEIRRKVWPKLLNVNTNDPPPISGRKNLRQISKDYQQVLLDVRRSLRRFPPGMPEEQREGLQEELIDIILLILERNPQLHYYQGYHDIVVTFLLVLGERLATSLVEKLSTHHLRDFMDPTMDNTKHILNYLMPIIDQVNPELHDFMQSAEVGTIFALSWLITWFGHVLSDFRHVVRLYDFFLACHPLMPIYFAAVIVLYREQEVLDCDCDMASVHHLLSQIPQDLPYETLISRAGDLFVQFPPSELAREAAAQPQAEKTAASTFKDFELASAQQRPDMVLRQRFRGLLRPDERTKDVLTKPRTNRFVKLAVMGLTVALGAAALAVVKSALEWAPKFQLQLFP</sequence>
<dbReference type="Pfam" id="PF00069">
    <property type="entry name" value="Pkinase"/>
    <property type="match status" value="1"/>
</dbReference>
<dbReference type="FunFam" id="1.10.8.1310:FF:000001">
    <property type="entry name" value="TBC1 domain family, member 20"/>
    <property type="match status" value="1"/>
</dbReference>
<evidence type="ECO:0000256" key="2">
    <source>
        <dbReference type="ARBA" id="ARBA00004604"/>
    </source>
</evidence>
<gene>
    <name evidence="25" type="ORF">E5288_WYG004077</name>
</gene>
<evidence type="ECO:0000256" key="11">
    <source>
        <dbReference type="ARBA" id="ARBA00022989"/>
    </source>
</evidence>
<keyword evidence="10 18" id="KW-0067">ATP-binding</keyword>
<dbReference type="Gene3D" id="1.10.8.1310">
    <property type="match status" value="1"/>
</dbReference>
<dbReference type="PANTHER" id="PTHR24054:SF16">
    <property type="entry name" value="CASEIN KINASE II SUBUNIT ALPHA-RELATED"/>
    <property type="match status" value="1"/>
</dbReference>
<dbReference type="Pfam" id="PF00566">
    <property type="entry name" value="RabGAP-TBC"/>
    <property type="match status" value="1"/>
</dbReference>
<dbReference type="PROSITE" id="PS00107">
    <property type="entry name" value="PROTEIN_KINASE_ATP"/>
    <property type="match status" value="1"/>
</dbReference>
<dbReference type="Proteomes" id="UP000322234">
    <property type="component" value="Unassembled WGS sequence"/>
</dbReference>
<dbReference type="SUPFAM" id="SSF47923">
    <property type="entry name" value="Ypt/Rab-GAP domain of gyp1p"/>
    <property type="match status" value="2"/>
</dbReference>
<dbReference type="FunFam" id="1.10.472.80:FF:000024">
    <property type="entry name" value="TBC1 domain family member 20"/>
    <property type="match status" value="1"/>
</dbReference>
<dbReference type="GO" id="GO:0005730">
    <property type="term" value="C:nucleolus"/>
    <property type="evidence" value="ECO:0007669"/>
    <property type="project" value="UniProtKB-SubCell"/>
</dbReference>
<dbReference type="GO" id="GO:0005096">
    <property type="term" value="F:GTPase activator activity"/>
    <property type="evidence" value="ECO:0007669"/>
    <property type="project" value="UniProtKB-KW"/>
</dbReference>
<dbReference type="Gene3D" id="3.30.200.20">
    <property type="entry name" value="Phosphorylase Kinase, domain 1"/>
    <property type="match status" value="1"/>
</dbReference>
<dbReference type="EMBL" id="VBQZ03000024">
    <property type="protein sequence ID" value="MXQ85027.1"/>
    <property type="molecule type" value="Genomic_DNA"/>
</dbReference>
<keyword evidence="12" id="KW-0805">Transcription regulation</keyword>
<dbReference type="InterPro" id="IPR008271">
    <property type="entry name" value="Ser/Thr_kinase_AS"/>
</dbReference>
<comment type="subunit">
    <text evidence="19">Heterotetramer.</text>
</comment>
<dbReference type="Gene3D" id="4.10.280.10">
    <property type="entry name" value="Helix-loop-helix DNA-binding domain"/>
    <property type="match status" value="1"/>
</dbReference>
<proteinExistence type="inferred from homology"/>
<dbReference type="SMART" id="SM00164">
    <property type="entry name" value="TBC"/>
    <property type="match status" value="1"/>
</dbReference>
<dbReference type="CDD" id="cd14132">
    <property type="entry name" value="STKc_CK2_alpha"/>
    <property type="match status" value="1"/>
</dbReference>
<dbReference type="PROSITE" id="PS50086">
    <property type="entry name" value="TBC_RABGAP"/>
    <property type="match status" value="1"/>
</dbReference>
<keyword evidence="5 19" id="KW-0723">Serine/threonine-protein kinase</keyword>
<dbReference type="InterPro" id="IPR045216">
    <property type="entry name" value="CK2_alpha"/>
</dbReference>
<comment type="catalytic activity">
    <reaction evidence="19">
        <text>L-seryl-[protein] + ATP = O-phospho-L-seryl-[protein] + ADP + H(+)</text>
        <dbReference type="Rhea" id="RHEA:17989"/>
        <dbReference type="Rhea" id="RHEA-COMP:9863"/>
        <dbReference type="Rhea" id="RHEA-COMP:11604"/>
        <dbReference type="ChEBI" id="CHEBI:15378"/>
        <dbReference type="ChEBI" id="CHEBI:29999"/>
        <dbReference type="ChEBI" id="CHEBI:30616"/>
        <dbReference type="ChEBI" id="CHEBI:83421"/>
        <dbReference type="ChEBI" id="CHEBI:456216"/>
        <dbReference type="EC" id="2.7.11.1"/>
    </reaction>
</comment>
<keyword evidence="8 18" id="KW-0547">Nucleotide-binding</keyword>
<evidence type="ECO:0000256" key="10">
    <source>
        <dbReference type="ARBA" id="ARBA00022840"/>
    </source>
</evidence>
<feature type="transmembrane region" description="Helical" evidence="21">
    <location>
        <begin position="957"/>
        <end position="977"/>
    </location>
</feature>
<dbReference type="FunFam" id="1.10.510.10:FF:000059">
    <property type="entry name" value="Casein kinase II subunit alpha"/>
    <property type="match status" value="1"/>
</dbReference>
<feature type="compositionally biased region" description="Polar residues" evidence="20">
    <location>
        <begin position="574"/>
        <end position="584"/>
    </location>
</feature>
<evidence type="ECO:0000256" key="16">
    <source>
        <dbReference type="ARBA" id="ARBA00023242"/>
    </source>
</evidence>
<keyword evidence="4" id="KW-0343">GTPase activation</keyword>
<comment type="caution">
    <text evidence="25">The sequence shown here is derived from an EMBL/GenBank/DDBJ whole genome shotgun (WGS) entry which is preliminary data.</text>
</comment>
<dbReference type="SUPFAM" id="SSF47459">
    <property type="entry name" value="HLH, helix-loop-helix DNA-binding domain"/>
    <property type="match status" value="1"/>
</dbReference>
<evidence type="ECO:0000256" key="9">
    <source>
        <dbReference type="ARBA" id="ARBA00022777"/>
    </source>
</evidence>
<evidence type="ECO:0000256" key="13">
    <source>
        <dbReference type="ARBA" id="ARBA00023125"/>
    </source>
</evidence>
<dbReference type="AlphaFoldDB" id="A0A6B0R7Y9"/>
<evidence type="ECO:0000256" key="6">
    <source>
        <dbReference type="ARBA" id="ARBA00022679"/>
    </source>
</evidence>
<feature type="region of interest" description="Disordered" evidence="20">
    <location>
        <begin position="574"/>
        <end position="616"/>
    </location>
</feature>
<dbReference type="GO" id="GO:0046983">
    <property type="term" value="F:protein dimerization activity"/>
    <property type="evidence" value="ECO:0007669"/>
    <property type="project" value="InterPro"/>
</dbReference>
<dbReference type="GO" id="GO:0051726">
    <property type="term" value="P:regulation of cell cycle"/>
    <property type="evidence" value="ECO:0007669"/>
    <property type="project" value="TreeGrafter"/>
</dbReference>
<dbReference type="EC" id="2.7.11.1" evidence="19"/>
<dbReference type="PROSITE" id="PS00108">
    <property type="entry name" value="PROTEIN_KINASE_ST"/>
    <property type="match status" value="1"/>
</dbReference>
<protein>
    <recommendedName>
        <fullName evidence="19">Casein kinase II subunit alpha</fullName>
        <shortName evidence="19">CK II alpha</shortName>
        <ecNumber evidence="19">2.7.11.1</ecNumber>
    </recommendedName>
</protein>
<comment type="function">
    <text evidence="19">Catalytic subunit of a constitutively active serine/threonine-protein kinase complex that phosphorylates a large number of substrates containing acidic residues C-terminal to the phosphorylated serine or threonine.</text>
</comment>
<dbReference type="GO" id="GO:0005654">
    <property type="term" value="C:nucleoplasm"/>
    <property type="evidence" value="ECO:0007669"/>
    <property type="project" value="UniProtKB-SubCell"/>
</dbReference>
<evidence type="ECO:0000256" key="3">
    <source>
        <dbReference type="ARBA" id="ARBA00004642"/>
    </source>
</evidence>
<keyword evidence="14 21" id="KW-0472">Membrane</keyword>
<evidence type="ECO:0000313" key="26">
    <source>
        <dbReference type="Proteomes" id="UP000322234"/>
    </source>
</evidence>
<reference evidence="25" key="1">
    <citation type="submission" date="2019-10" db="EMBL/GenBank/DDBJ databases">
        <title>The sequence and de novo assembly of the wild yak genome.</title>
        <authorList>
            <person name="Liu Y."/>
        </authorList>
    </citation>
    <scope>NUCLEOTIDE SEQUENCE [LARGE SCALE GENOMIC DNA]</scope>
    <source>
        <strain evidence="25">WY2019</strain>
    </source>
</reference>
<dbReference type="InterPro" id="IPR011598">
    <property type="entry name" value="bHLH_dom"/>
</dbReference>
<dbReference type="GO" id="GO:0005524">
    <property type="term" value="F:ATP binding"/>
    <property type="evidence" value="ECO:0007669"/>
    <property type="project" value="UniProtKB-UniRule"/>
</dbReference>
<feature type="domain" description="BHLH" evidence="24">
    <location>
        <begin position="31"/>
        <end position="83"/>
    </location>
</feature>
<evidence type="ECO:0000256" key="1">
    <source>
        <dbReference type="ARBA" id="ARBA00004141"/>
    </source>
</evidence>
<dbReference type="GO" id="GO:0106310">
    <property type="term" value="F:protein serine kinase activity"/>
    <property type="evidence" value="ECO:0007669"/>
    <property type="project" value="UniProtKB-UniRule"/>
</dbReference>
<keyword evidence="16 19" id="KW-0539">Nucleus</keyword>
<dbReference type="InterPro" id="IPR017441">
    <property type="entry name" value="Protein_kinase_ATP_BS"/>
</dbReference>
<evidence type="ECO:0000259" key="24">
    <source>
        <dbReference type="PROSITE" id="PS50888"/>
    </source>
</evidence>
<evidence type="ECO:0000256" key="4">
    <source>
        <dbReference type="ARBA" id="ARBA00022468"/>
    </source>
</evidence>
<evidence type="ECO:0000259" key="23">
    <source>
        <dbReference type="PROSITE" id="PS50086"/>
    </source>
</evidence>
<keyword evidence="6 19" id="KW-0808">Transferase</keyword>
<evidence type="ECO:0000256" key="15">
    <source>
        <dbReference type="ARBA" id="ARBA00023163"/>
    </source>
</evidence>
<dbReference type="SUPFAM" id="SSF56112">
    <property type="entry name" value="Protein kinase-like (PK-like)"/>
    <property type="match status" value="1"/>
</dbReference>
<keyword evidence="17" id="KW-0131">Cell cycle</keyword>
<evidence type="ECO:0000256" key="12">
    <source>
        <dbReference type="ARBA" id="ARBA00023015"/>
    </source>
</evidence>
<dbReference type="Gene3D" id="1.10.472.80">
    <property type="entry name" value="Ypt/Rab-GAP domain of gyp1p, domain 3"/>
    <property type="match status" value="1"/>
</dbReference>
<organism evidence="25 26">
    <name type="scientific">Bos mutus</name>
    <name type="common">wild yak</name>
    <dbReference type="NCBI Taxonomy" id="72004"/>
    <lineage>
        <taxon>Eukaryota</taxon>
        <taxon>Metazoa</taxon>
        <taxon>Chordata</taxon>
        <taxon>Craniata</taxon>
        <taxon>Vertebrata</taxon>
        <taxon>Euteleostomi</taxon>
        <taxon>Mammalia</taxon>
        <taxon>Eutheria</taxon>
        <taxon>Laurasiatheria</taxon>
        <taxon>Artiodactyla</taxon>
        <taxon>Ruminantia</taxon>
        <taxon>Pecora</taxon>
        <taxon>Bovidae</taxon>
        <taxon>Bovinae</taxon>
        <taxon>Bos</taxon>
    </lineage>
</organism>
<dbReference type="PANTHER" id="PTHR24054">
    <property type="entry name" value="CASEIN KINASE II SUBUNIT ALPHA"/>
    <property type="match status" value="1"/>
</dbReference>
<dbReference type="InterPro" id="IPR035969">
    <property type="entry name" value="Rab-GAP_TBC_sf"/>
</dbReference>
<dbReference type="Gene3D" id="1.10.510.10">
    <property type="entry name" value="Transferase(Phosphotransferase) domain 1"/>
    <property type="match status" value="1"/>
</dbReference>
<evidence type="ECO:0000256" key="21">
    <source>
        <dbReference type="SAM" id="Phobius"/>
    </source>
</evidence>
<dbReference type="Pfam" id="PF00010">
    <property type="entry name" value="HLH"/>
    <property type="match status" value="1"/>
</dbReference>
<keyword evidence="26" id="KW-1185">Reference proteome</keyword>
<evidence type="ECO:0000256" key="14">
    <source>
        <dbReference type="ARBA" id="ARBA00023136"/>
    </source>
</evidence>
<evidence type="ECO:0000256" key="20">
    <source>
        <dbReference type="SAM" id="MobiDB-lite"/>
    </source>
</evidence>
<dbReference type="InterPro" id="IPR000719">
    <property type="entry name" value="Prot_kinase_dom"/>
</dbReference>
<dbReference type="GO" id="GO:0016020">
    <property type="term" value="C:membrane"/>
    <property type="evidence" value="ECO:0007669"/>
    <property type="project" value="UniProtKB-SubCell"/>
</dbReference>
<feature type="region of interest" description="Disordered" evidence="20">
    <location>
        <begin position="132"/>
        <end position="185"/>
    </location>
</feature>
<feature type="domain" description="Protein kinase" evidence="22">
    <location>
        <begin position="225"/>
        <end position="510"/>
    </location>
</feature>
<keyword evidence="9 19" id="KW-0418">Kinase</keyword>
<comment type="subcellular location">
    <subcellularLocation>
        <location evidence="1">Membrane</location>
        <topology evidence="1">Multi-pass membrane protein</topology>
    </subcellularLocation>
    <subcellularLocation>
        <location evidence="2">Nucleus</location>
        <location evidence="2">Nucleolus</location>
    </subcellularLocation>
    <subcellularLocation>
        <location evidence="3">Nucleus</location>
        <location evidence="3">Nucleoplasm</location>
    </subcellularLocation>
</comment>
<dbReference type="GO" id="GO:0005956">
    <property type="term" value="C:protein kinase CK2 complex"/>
    <property type="evidence" value="ECO:0007669"/>
    <property type="project" value="TreeGrafter"/>
</dbReference>
<dbReference type="GO" id="GO:0005829">
    <property type="term" value="C:cytosol"/>
    <property type="evidence" value="ECO:0007669"/>
    <property type="project" value="TreeGrafter"/>
</dbReference>
<dbReference type="FunFam" id="3.30.200.20:FF:000088">
    <property type="entry name" value="Casein kinase II subunit alpha"/>
    <property type="match status" value="1"/>
</dbReference>
<feature type="binding site" evidence="18">
    <location>
        <position position="254"/>
    </location>
    <ligand>
        <name>ATP</name>
        <dbReference type="ChEBI" id="CHEBI:30616"/>
    </ligand>
</feature>
<evidence type="ECO:0000256" key="19">
    <source>
        <dbReference type="RuleBase" id="RU369118"/>
    </source>
</evidence>
<keyword evidence="13" id="KW-0238">DNA-binding</keyword>
<dbReference type="InterPro" id="IPR000195">
    <property type="entry name" value="Rab-GAP-TBC_dom"/>
</dbReference>
<comment type="catalytic activity">
    <reaction evidence="19">
        <text>L-threonyl-[protein] + ATP = O-phospho-L-threonyl-[protein] + ADP + H(+)</text>
        <dbReference type="Rhea" id="RHEA:46608"/>
        <dbReference type="Rhea" id="RHEA-COMP:11060"/>
        <dbReference type="Rhea" id="RHEA-COMP:11605"/>
        <dbReference type="ChEBI" id="CHEBI:15378"/>
        <dbReference type="ChEBI" id="CHEBI:30013"/>
        <dbReference type="ChEBI" id="CHEBI:30616"/>
        <dbReference type="ChEBI" id="CHEBI:61977"/>
        <dbReference type="ChEBI" id="CHEBI:456216"/>
        <dbReference type="EC" id="2.7.11.1"/>
    </reaction>
</comment>
<comment type="similarity">
    <text evidence="19">Belongs to the protein kinase superfamily. Ser/Thr protein kinase family. CK2 subfamily.</text>
</comment>